<dbReference type="Proteomes" id="UP001320609">
    <property type="component" value="Unassembled WGS sequence"/>
</dbReference>
<accession>A0ABS9S363</accession>
<dbReference type="Pfam" id="PF03480">
    <property type="entry name" value="DctP"/>
    <property type="match status" value="1"/>
</dbReference>
<evidence type="ECO:0000313" key="2">
    <source>
        <dbReference type="EMBL" id="MCH4810556.1"/>
    </source>
</evidence>
<dbReference type="NCBIfam" id="NF037995">
    <property type="entry name" value="TRAP_S1"/>
    <property type="match status" value="1"/>
</dbReference>
<protein>
    <submittedName>
        <fullName evidence="2">TRAP transporter substrate-binding protein DctP</fullName>
    </submittedName>
</protein>
<dbReference type="InterPro" id="IPR019546">
    <property type="entry name" value="TAT_signal_bac_arc"/>
</dbReference>
<keyword evidence="3" id="KW-1185">Reference proteome</keyword>
<dbReference type="PANTHER" id="PTHR33376">
    <property type="match status" value="1"/>
</dbReference>
<organism evidence="2 3">
    <name type="scientific">Vreelandella neptunia</name>
    <dbReference type="NCBI Taxonomy" id="115551"/>
    <lineage>
        <taxon>Bacteria</taxon>
        <taxon>Pseudomonadati</taxon>
        <taxon>Pseudomonadota</taxon>
        <taxon>Gammaproteobacteria</taxon>
        <taxon>Oceanospirillales</taxon>
        <taxon>Halomonadaceae</taxon>
        <taxon>Vreelandella</taxon>
    </lineage>
</organism>
<dbReference type="RefSeq" id="WP_240716860.1">
    <property type="nucleotide sequence ID" value="NZ_JAKVTW010000002.1"/>
</dbReference>
<dbReference type="PANTHER" id="PTHR33376:SF3">
    <property type="entry name" value="C4-DICARBOXYLATE-BINDING PROTEIN"/>
    <property type="match status" value="1"/>
</dbReference>
<comment type="caution">
    <text evidence="2">The sequence shown here is derived from an EMBL/GenBank/DDBJ whole genome shotgun (WGS) entry which is preliminary data.</text>
</comment>
<dbReference type="PROSITE" id="PS51318">
    <property type="entry name" value="TAT"/>
    <property type="match status" value="1"/>
</dbReference>
<dbReference type="InterPro" id="IPR006311">
    <property type="entry name" value="TAT_signal"/>
</dbReference>
<gene>
    <name evidence="2" type="primary">dctP</name>
    <name evidence="2" type="ORF">MLE19_04350</name>
</gene>
<dbReference type="InterPro" id="IPR038404">
    <property type="entry name" value="TRAP_DctP_sf"/>
</dbReference>
<proteinExistence type="predicted"/>
<evidence type="ECO:0000256" key="1">
    <source>
        <dbReference type="ARBA" id="ARBA00022729"/>
    </source>
</evidence>
<reference evidence="2 3" key="1">
    <citation type="submission" date="2022-03" db="EMBL/GenBank/DDBJ databases">
        <title>Genomic signatures underlying metal tolerance in selected Arctic bacterial isolates.</title>
        <authorList>
            <person name="Thomas F.A."/>
            <person name="Venkatachalam S."/>
            <person name="Krishnan K.P."/>
        </authorList>
    </citation>
    <scope>NUCLEOTIDE SEQUENCE [LARGE SCALE GENOMIC DNA]</scope>
    <source>
        <strain evidence="2 3">HM116</strain>
    </source>
</reference>
<name>A0ABS9S363_9GAMM</name>
<keyword evidence="1" id="KW-0732">Signal</keyword>
<evidence type="ECO:0000313" key="3">
    <source>
        <dbReference type="Proteomes" id="UP001320609"/>
    </source>
</evidence>
<dbReference type="Pfam" id="PF10518">
    <property type="entry name" value="TAT_signal"/>
    <property type="match status" value="1"/>
</dbReference>
<dbReference type="Gene3D" id="3.40.190.170">
    <property type="entry name" value="Bacterial extracellular solute-binding protein, family 7"/>
    <property type="match status" value="1"/>
</dbReference>
<sequence>MTISRRQFMKSTALGGAAVASGLVAPSILHAQSPTLLRMNLVVGNQDPTFIMWQDFGRRLEQASEGTLRIEIYPSETLGKTNDMIEAVSRGAPVLQDSDPTHLYNYKSDFASMMAPYLLKKPEDIGKLWNSELVKSWEEEVQAQGLRVLTMTYFGTRHLLSNRQVMTRADTQGLKIRNAPTKMWNEVGRVLGGNITNTAFSEAYSALSQGVADGAESPLSVIHSTRWFETKPYISLTNHLVATTSILMSQQVYENLPTPAQHALDTVGRGYTSIRQPEMIALEQEYRNKLEEAGLVFNDVDQSSFLDAAAATPSHFPEWPSSLYDRIHTIIG</sequence>
<dbReference type="NCBIfam" id="TIGR01409">
    <property type="entry name" value="TAT_signal_seq"/>
    <property type="match status" value="1"/>
</dbReference>
<dbReference type="EMBL" id="JAKVTW010000002">
    <property type="protein sequence ID" value="MCH4810556.1"/>
    <property type="molecule type" value="Genomic_DNA"/>
</dbReference>
<dbReference type="InterPro" id="IPR018389">
    <property type="entry name" value="DctP_fam"/>
</dbReference>